<gene>
    <name evidence="2" type="ORF">ARMGADRAFT_1030115</name>
</gene>
<organism evidence="2 3">
    <name type="scientific">Armillaria gallica</name>
    <name type="common">Bulbous honey fungus</name>
    <name type="synonym">Armillaria bulbosa</name>
    <dbReference type="NCBI Taxonomy" id="47427"/>
    <lineage>
        <taxon>Eukaryota</taxon>
        <taxon>Fungi</taxon>
        <taxon>Dikarya</taxon>
        <taxon>Basidiomycota</taxon>
        <taxon>Agaricomycotina</taxon>
        <taxon>Agaricomycetes</taxon>
        <taxon>Agaricomycetidae</taxon>
        <taxon>Agaricales</taxon>
        <taxon>Marasmiineae</taxon>
        <taxon>Physalacriaceae</taxon>
        <taxon>Armillaria</taxon>
    </lineage>
</organism>
<dbReference type="InParanoid" id="A0A2H3DRK8"/>
<sequence>MLTDLINLANWTTQVSSQTLARIQFLICTTGKVNDAPITKDSLVASMLDPETMEYSIDIIIENPCKVINLKQILRNLKGPTSAAAAHQDVVENQNRLKSEAMEVANPIQTSSSNASTSTLSPSQSAKGKRGSNNNPNMCQDGLAVGDMTFSKVVEGDQLVKAYERGGHHKALEVAAVLESDEVTGSVKLLNYLKQWKKDHP</sequence>
<accession>A0A2H3DRK8</accession>
<evidence type="ECO:0000256" key="1">
    <source>
        <dbReference type="SAM" id="MobiDB-lite"/>
    </source>
</evidence>
<dbReference type="EMBL" id="KZ293656">
    <property type="protein sequence ID" value="PBK93488.1"/>
    <property type="molecule type" value="Genomic_DNA"/>
</dbReference>
<keyword evidence="3" id="KW-1185">Reference proteome</keyword>
<dbReference type="Proteomes" id="UP000217790">
    <property type="component" value="Unassembled WGS sequence"/>
</dbReference>
<feature type="compositionally biased region" description="Low complexity" evidence="1">
    <location>
        <begin position="110"/>
        <end position="125"/>
    </location>
</feature>
<dbReference type="AlphaFoldDB" id="A0A2H3DRK8"/>
<protein>
    <submittedName>
        <fullName evidence="2">Uncharacterized protein</fullName>
    </submittedName>
</protein>
<proteinExistence type="predicted"/>
<feature type="region of interest" description="Disordered" evidence="1">
    <location>
        <begin position="107"/>
        <end position="140"/>
    </location>
</feature>
<evidence type="ECO:0000313" key="2">
    <source>
        <dbReference type="EMBL" id="PBK93488.1"/>
    </source>
</evidence>
<name>A0A2H3DRK8_ARMGA</name>
<reference evidence="3" key="1">
    <citation type="journal article" date="2017" name="Nat. Ecol. Evol.">
        <title>Genome expansion and lineage-specific genetic innovations in the forest pathogenic fungi Armillaria.</title>
        <authorList>
            <person name="Sipos G."/>
            <person name="Prasanna A.N."/>
            <person name="Walter M.C."/>
            <person name="O'Connor E."/>
            <person name="Balint B."/>
            <person name="Krizsan K."/>
            <person name="Kiss B."/>
            <person name="Hess J."/>
            <person name="Varga T."/>
            <person name="Slot J."/>
            <person name="Riley R."/>
            <person name="Boka B."/>
            <person name="Rigling D."/>
            <person name="Barry K."/>
            <person name="Lee J."/>
            <person name="Mihaltcheva S."/>
            <person name="LaButti K."/>
            <person name="Lipzen A."/>
            <person name="Waldron R."/>
            <person name="Moloney N.M."/>
            <person name="Sperisen C."/>
            <person name="Kredics L."/>
            <person name="Vagvoelgyi C."/>
            <person name="Patrignani A."/>
            <person name="Fitzpatrick D."/>
            <person name="Nagy I."/>
            <person name="Doyle S."/>
            <person name="Anderson J.B."/>
            <person name="Grigoriev I.V."/>
            <person name="Gueldener U."/>
            <person name="Muensterkoetter M."/>
            <person name="Nagy L.G."/>
        </authorList>
    </citation>
    <scope>NUCLEOTIDE SEQUENCE [LARGE SCALE GENOMIC DNA]</scope>
    <source>
        <strain evidence="3">Ar21-2</strain>
    </source>
</reference>
<evidence type="ECO:0000313" key="3">
    <source>
        <dbReference type="Proteomes" id="UP000217790"/>
    </source>
</evidence>